<dbReference type="Proteomes" id="UP000886520">
    <property type="component" value="Chromosome 11"/>
</dbReference>
<dbReference type="InterPro" id="IPR014710">
    <property type="entry name" value="RmlC-like_jellyroll"/>
</dbReference>
<protein>
    <recommendedName>
        <fullName evidence="9">Cupin type-1 domain-containing protein</fullName>
    </recommendedName>
</protein>
<evidence type="ECO:0000256" key="2">
    <source>
        <dbReference type="ARBA" id="ARBA00007456"/>
    </source>
</evidence>
<feature type="binding site" evidence="7">
    <location>
        <position position="180"/>
    </location>
    <ligand>
        <name>oxalate</name>
        <dbReference type="ChEBI" id="CHEBI:30623"/>
    </ligand>
</feature>
<feature type="binding site" evidence="7">
    <location>
        <position position="185"/>
    </location>
    <ligand>
        <name>oxalate</name>
        <dbReference type="ChEBI" id="CHEBI:30623"/>
    </ligand>
</feature>
<reference evidence="10" key="1">
    <citation type="submission" date="2021-01" db="EMBL/GenBank/DDBJ databases">
        <title>Adiantum capillus-veneris genome.</title>
        <authorList>
            <person name="Fang Y."/>
            <person name="Liao Q."/>
        </authorList>
    </citation>
    <scope>NUCLEOTIDE SEQUENCE</scope>
    <source>
        <strain evidence="10">H3</strain>
        <tissue evidence="10">Leaf</tissue>
    </source>
</reference>
<accession>A0A9D4USK9</accession>
<evidence type="ECO:0000259" key="9">
    <source>
        <dbReference type="SMART" id="SM00835"/>
    </source>
</evidence>
<feature type="binding site" evidence="7">
    <location>
        <position position="175"/>
    </location>
    <ligand>
        <name>oxalate</name>
        <dbReference type="ChEBI" id="CHEBI:30623"/>
    </ligand>
</feature>
<feature type="binding site" evidence="8">
    <location>
        <position position="225"/>
    </location>
    <ligand>
        <name>Mn(2+)</name>
        <dbReference type="ChEBI" id="CHEBI:29035"/>
    </ligand>
</feature>
<evidence type="ECO:0000313" key="11">
    <source>
        <dbReference type="Proteomes" id="UP000886520"/>
    </source>
</evidence>
<evidence type="ECO:0000256" key="5">
    <source>
        <dbReference type="ARBA" id="ARBA00022723"/>
    </source>
</evidence>
<feature type="binding site" evidence="8">
    <location>
        <position position="180"/>
    </location>
    <ligand>
        <name>Mn(2+)</name>
        <dbReference type="ChEBI" id="CHEBI:29035"/>
    </ligand>
</feature>
<dbReference type="PANTHER" id="PTHR31238">
    <property type="entry name" value="GERMIN-LIKE PROTEIN SUBFAMILY 3 MEMBER 3"/>
    <property type="match status" value="1"/>
</dbReference>
<dbReference type="SMART" id="SM00835">
    <property type="entry name" value="Cupin_1"/>
    <property type="match status" value="1"/>
</dbReference>
<dbReference type="Gene3D" id="2.60.120.10">
    <property type="entry name" value="Jelly Rolls"/>
    <property type="match status" value="1"/>
</dbReference>
<keyword evidence="11" id="KW-1185">Reference proteome</keyword>
<evidence type="ECO:0000256" key="3">
    <source>
        <dbReference type="ARBA" id="ARBA00022523"/>
    </source>
</evidence>
<dbReference type="GO" id="GO:0048046">
    <property type="term" value="C:apoplast"/>
    <property type="evidence" value="ECO:0007669"/>
    <property type="project" value="UniProtKB-SubCell"/>
</dbReference>
<dbReference type="OrthoDB" id="1858661at2759"/>
<proteinExistence type="inferred from homology"/>
<comment type="similarity">
    <text evidence="2">Belongs to the germin family.</text>
</comment>
<dbReference type="InterPro" id="IPR011051">
    <property type="entry name" value="RmlC_Cupin_sf"/>
</dbReference>
<dbReference type="GO" id="GO:0030145">
    <property type="term" value="F:manganese ion binding"/>
    <property type="evidence" value="ECO:0007669"/>
    <property type="project" value="InterPro"/>
</dbReference>
<dbReference type="Pfam" id="PF00190">
    <property type="entry name" value="Cupin_1"/>
    <property type="match status" value="1"/>
</dbReference>
<keyword evidence="3" id="KW-0052">Apoplast</keyword>
<comment type="caution">
    <text evidence="10">The sequence shown here is derived from an EMBL/GenBank/DDBJ whole genome shotgun (WGS) entry which is preliminary data.</text>
</comment>
<feature type="binding site" evidence="8">
    <location>
        <position position="185"/>
    </location>
    <ligand>
        <name>Mn(2+)</name>
        <dbReference type="ChEBI" id="CHEBI:29035"/>
    </ligand>
</feature>
<feature type="binding site" evidence="8">
    <location>
        <position position="178"/>
    </location>
    <ligand>
        <name>Mn(2+)</name>
        <dbReference type="ChEBI" id="CHEBI:29035"/>
    </ligand>
</feature>
<feature type="domain" description="Cupin type-1" evidence="9">
    <location>
        <begin position="130"/>
        <end position="278"/>
    </location>
</feature>
<keyword evidence="5 7" id="KW-0479">Metal-binding</keyword>
<dbReference type="SUPFAM" id="SSF51182">
    <property type="entry name" value="RmlC-like cupins"/>
    <property type="match status" value="1"/>
</dbReference>
<evidence type="ECO:0000256" key="1">
    <source>
        <dbReference type="ARBA" id="ARBA00004271"/>
    </source>
</evidence>
<keyword evidence="4" id="KW-0964">Secreted</keyword>
<gene>
    <name evidence="10" type="ORF">GOP47_0011064</name>
</gene>
<dbReference type="InterPro" id="IPR006045">
    <property type="entry name" value="Cupin_1"/>
</dbReference>
<dbReference type="PRINTS" id="PR00325">
    <property type="entry name" value="GERMIN"/>
</dbReference>
<name>A0A9D4USK9_ADICA</name>
<evidence type="ECO:0000256" key="8">
    <source>
        <dbReference type="PIRSR" id="PIRSR601929-2"/>
    </source>
</evidence>
<dbReference type="PROSITE" id="PS00725">
    <property type="entry name" value="GERMIN"/>
    <property type="match status" value="1"/>
</dbReference>
<organism evidence="10 11">
    <name type="scientific">Adiantum capillus-veneris</name>
    <name type="common">Maidenhair fern</name>
    <dbReference type="NCBI Taxonomy" id="13818"/>
    <lineage>
        <taxon>Eukaryota</taxon>
        <taxon>Viridiplantae</taxon>
        <taxon>Streptophyta</taxon>
        <taxon>Embryophyta</taxon>
        <taxon>Tracheophyta</taxon>
        <taxon>Polypodiopsida</taxon>
        <taxon>Polypodiidae</taxon>
        <taxon>Polypodiales</taxon>
        <taxon>Pteridineae</taxon>
        <taxon>Pteridaceae</taxon>
        <taxon>Vittarioideae</taxon>
        <taxon>Adiantum</taxon>
    </lineage>
</organism>
<dbReference type="InterPro" id="IPR019780">
    <property type="entry name" value="Germin_Mn-BS"/>
</dbReference>
<dbReference type="InterPro" id="IPR001929">
    <property type="entry name" value="Germin"/>
</dbReference>
<evidence type="ECO:0000313" key="10">
    <source>
        <dbReference type="EMBL" id="KAI5073051.1"/>
    </source>
</evidence>
<sequence length="306" mass="33413">MMILAGPRGDVVTKIGGMRTIGFLLCGERSPWSLVDVFLCHEMEKAVLVVGKSRVNNGVSLLKNPEFPKSSTLLFLSKVNPENASWRIASLYEIRLLGLPIPILLQRKRETMDPDPVSDFSENAMTFTFRDMFTNGDVTHGAGGTRVGLNISLFPAMESQGLTYVMFQAKPCGINLPHTHPRASEMLTLIQGGPLQVGFVDSNGNAHVDVMHEGDVTIFPRGLLHFELNIGEETAHFVSALDSENPGTLMGAGALFQLPIRALAASMNQHVVDMLAIKSTMYDYRHALEMSTIAGCVPGKNIVNNF</sequence>
<evidence type="ECO:0000256" key="4">
    <source>
        <dbReference type="ARBA" id="ARBA00022525"/>
    </source>
</evidence>
<evidence type="ECO:0000256" key="6">
    <source>
        <dbReference type="ARBA" id="ARBA00023211"/>
    </source>
</evidence>
<evidence type="ECO:0000256" key="7">
    <source>
        <dbReference type="PIRSR" id="PIRSR601929-1"/>
    </source>
</evidence>
<keyword evidence="6 7" id="KW-0464">Manganese</keyword>
<comment type="subcellular location">
    <subcellularLocation>
        <location evidence="1">Secreted</location>
        <location evidence="1">Extracellular space</location>
        <location evidence="1">Apoplast</location>
    </subcellularLocation>
</comment>
<dbReference type="CDD" id="cd02241">
    <property type="entry name" value="cupin_OxOx"/>
    <property type="match status" value="1"/>
</dbReference>
<dbReference type="AlphaFoldDB" id="A0A9D4USK9"/>
<dbReference type="EMBL" id="JABFUD020000011">
    <property type="protein sequence ID" value="KAI5073051.1"/>
    <property type="molecule type" value="Genomic_DNA"/>
</dbReference>